<sequence length="62" mass="7155">MKEQYEKCHGGVQARKAVVWEVWRPRKDAAALVSVHPHKPEAKKRIKTEIAQLVADLPRVDR</sequence>
<dbReference type="Proteomes" id="UP000053236">
    <property type="component" value="Unassembled WGS sequence"/>
</dbReference>
<dbReference type="AlphaFoldDB" id="W2GI97"/>
<dbReference type="EMBL" id="KI687175">
    <property type="protein sequence ID" value="ETK82654.1"/>
    <property type="molecule type" value="Genomic_DNA"/>
</dbReference>
<name>W2GI97_PHYNI</name>
<organism evidence="1">
    <name type="scientific">Phytophthora nicotianae</name>
    <name type="common">Potato buckeye rot agent</name>
    <name type="synonym">Phytophthora parasitica</name>
    <dbReference type="NCBI Taxonomy" id="4792"/>
    <lineage>
        <taxon>Eukaryota</taxon>
        <taxon>Sar</taxon>
        <taxon>Stramenopiles</taxon>
        <taxon>Oomycota</taxon>
        <taxon>Peronosporomycetes</taxon>
        <taxon>Peronosporales</taxon>
        <taxon>Peronosporaceae</taxon>
        <taxon>Phytophthora</taxon>
    </lineage>
</organism>
<protein>
    <submittedName>
        <fullName evidence="1">Uncharacterized protein</fullName>
    </submittedName>
</protein>
<reference evidence="1" key="1">
    <citation type="submission" date="2013-11" db="EMBL/GenBank/DDBJ databases">
        <title>The Genome Sequence of Phytophthora parasitica CJ02B3.</title>
        <authorList>
            <consortium name="The Broad Institute Genomics Platform"/>
            <person name="Russ C."/>
            <person name="Tyler B."/>
            <person name="Panabieres F."/>
            <person name="Shan W."/>
            <person name="Tripathy S."/>
            <person name="Grunwald N."/>
            <person name="Machado M."/>
            <person name="Johnson C.S."/>
            <person name="Arredondo F."/>
            <person name="Hong C."/>
            <person name="Coffey M."/>
            <person name="Young S.K."/>
            <person name="Zeng Q."/>
            <person name="Gargeya S."/>
            <person name="Fitzgerald M."/>
            <person name="Abouelleil A."/>
            <person name="Alvarado L."/>
            <person name="Chapman S.B."/>
            <person name="Gainer-Dewar J."/>
            <person name="Goldberg J."/>
            <person name="Griggs A."/>
            <person name="Gujja S."/>
            <person name="Hansen M."/>
            <person name="Howarth C."/>
            <person name="Imamovic A."/>
            <person name="Ireland A."/>
            <person name="Larimer J."/>
            <person name="McCowan C."/>
            <person name="Murphy C."/>
            <person name="Pearson M."/>
            <person name="Poon T.W."/>
            <person name="Priest M."/>
            <person name="Roberts A."/>
            <person name="Saif S."/>
            <person name="Shea T."/>
            <person name="Sykes S."/>
            <person name="Wortman J."/>
            <person name="Nusbaum C."/>
            <person name="Birren B."/>
        </authorList>
    </citation>
    <scope>NUCLEOTIDE SEQUENCE [LARGE SCALE GENOMIC DNA]</scope>
    <source>
        <strain evidence="1">CJ02B3</strain>
    </source>
</reference>
<evidence type="ECO:0000313" key="1">
    <source>
        <dbReference type="EMBL" id="ETK82654.1"/>
    </source>
</evidence>
<proteinExistence type="predicted"/>
<accession>W2GI97</accession>
<gene>
    <name evidence="1" type="ORF">L915_11995</name>
</gene>